<keyword evidence="3" id="KW-1185">Reference proteome</keyword>
<dbReference type="SUPFAM" id="SSF51206">
    <property type="entry name" value="cAMP-binding domain-like"/>
    <property type="match status" value="1"/>
</dbReference>
<dbReference type="RefSeq" id="WP_139002571.1">
    <property type="nucleotide sequence ID" value="NZ_BAABAV010000002.1"/>
</dbReference>
<dbReference type="CDD" id="cd00038">
    <property type="entry name" value="CAP_ED"/>
    <property type="match status" value="1"/>
</dbReference>
<dbReference type="Gene3D" id="2.60.120.10">
    <property type="entry name" value="Jelly Rolls"/>
    <property type="match status" value="1"/>
</dbReference>
<proteinExistence type="predicted"/>
<organism evidence="2 3">
    <name type="scientific">Hyunsoonleella aestuarii</name>
    <dbReference type="NCBI Taxonomy" id="912802"/>
    <lineage>
        <taxon>Bacteria</taxon>
        <taxon>Pseudomonadati</taxon>
        <taxon>Bacteroidota</taxon>
        <taxon>Flavobacteriia</taxon>
        <taxon>Flavobacteriales</taxon>
        <taxon>Flavobacteriaceae</taxon>
    </lineage>
</organism>
<dbReference type="EMBL" id="BAABAV010000002">
    <property type="protein sequence ID" value="GAA4270195.1"/>
    <property type="molecule type" value="Genomic_DNA"/>
</dbReference>
<dbReference type="InterPro" id="IPR018490">
    <property type="entry name" value="cNMP-bd_dom_sf"/>
</dbReference>
<dbReference type="SMART" id="SM00100">
    <property type="entry name" value="cNMP"/>
    <property type="match status" value="1"/>
</dbReference>
<reference evidence="3" key="1">
    <citation type="journal article" date="2019" name="Int. J. Syst. Evol. Microbiol.">
        <title>The Global Catalogue of Microorganisms (GCM) 10K type strain sequencing project: providing services to taxonomists for standard genome sequencing and annotation.</title>
        <authorList>
            <consortium name="The Broad Institute Genomics Platform"/>
            <consortium name="The Broad Institute Genome Sequencing Center for Infectious Disease"/>
            <person name="Wu L."/>
            <person name="Ma J."/>
        </authorList>
    </citation>
    <scope>NUCLEOTIDE SEQUENCE [LARGE SCALE GENOMIC DNA]</scope>
    <source>
        <strain evidence="3">JCM 17452</strain>
    </source>
</reference>
<feature type="domain" description="Cyclic nucleotide-binding" evidence="1">
    <location>
        <begin position="28"/>
        <end position="113"/>
    </location>
</feature>
<comment type="caution">
    <text evidence="2">The sequence shown here is derived from an EMBL/GenBank/DDBJ whole genome shotgun (WGS) entry which is preliminary data.</text>
</comment>
<gene>
    <name evidence="2" type="ORF">GCM10022257_22960</name>
</gene>
<accession>A0ABP8ED70</accession>
<evidence type="ECO:0000313" key="2">
    <source>
        <dbReference type="EMBL" id="GAA4270195.1"/>
    </source>
</evidence>
<dbReference type="Pfam" id="PF00027">
    <property type="entry name" value="cNMP_binding"/>
    <property type="match status" value="1"/>
</dbReference>
<dbReference type="InterPro" id="IPR000595">
    <property type="entry name" value="cNMP-bd_dom"/>
</dbReference>
<dbReference type="PROSITE" id="PS50042">
    <property type="entry name" value="CNMP_BINDING_3"/>
    <property type="match status" value="1"/>
</dbReference>
<dbReference type="Proteomes" id="UP001500027">
    <property type="component" value="Unassembled WGS sequence"/>
</dbReference>
<evidence type="ECO:0000313" key="3">
    <source>
        <dbReference type="Proteomes" id="UP001500027"/>
    </source>
</evidence>
<evidence type="ECO:0000259" key="1">
    <source>
        <dbReference type="PROSITE" id="PS50042"/>
    </source>
</evidence>
<name>A0ABP8ED70_9FLAO</name>
<protein>
    <submittedName>
        <fullName evidence="2">Crp/Fnr family transcriptional regulator</fullName>
    </submittedName>
</protein>
<sequence>MNRNFTFLNSITDISEEAFAIIKNISVFRRVPAGCQLVKYGENTSKVYMLVNGIIRCYLSTEEGKEFNKSFYLPISFVGSLTALMKKKPSKFVFETLTDCKLYEIDFYKLMKLCEEDTGFKSLYNKVLEGLYIKYEKRLVELISLDAKERYLALRNQIPNVDELIPQYHIASYLGITAVQLSRIRKKLDGD</sequence>
<dbReference type="InterPro" id="IPR014710">
    <property type="entry name" value="RmlC-like_jellyroll"/>
</dbReference>